<feature type="binding site" evidence="7">
    <location>
        <position position="143"/>
    </location>
    <ligand>
        <name>substrate</name>
    </ligand>
</feature>
<dbReference type="FunFam" id="3.90.80.10:FF:000003">
    <property type="entry name" value="Inorganic pyrophosphatase"/>
    <property type="match status" value="1"/>
</dbReference>
<feature type="binding site" evidence="7">
    <location>
        <position position="74"/>
    </location>
    <ligand>
        <name>Mg(2+)</name>
        <dbReference type="ChEBI" id="CHEBI:18420"/>
        <label>2</label>
    </ligand>
</feature>
<dbReference type="SUPFAM" id="SSF50324">
    <property type="entry name" value="Inorganic pyrophosphatase"/>
    <property type="match status" value="1"/>
</dbReference>
<evidence type="ECO:0000256" key="4">
    <source>
        <dbReference type="ARBA" id="ARBA00022801"/>
    </source>
</evidence>
<dbReference type="EC" id="3.6.1.1" evidence="7"/>
<comment type="cofactor">
    <cofactor evidence="1 7">
        <name>Mg(2+)</name>
        <dbReference type="ChEBI" id="CHEBI:18420"/>
    </cofactor>
</comment>
<dbReference type="AlphaFoldDB" id="A0A0B8T3E6"/>
<feature type="binding site" evidence="7">
    <location>
        <position position="106"/>
    </location>
    <ligand>
        <name>Mg(2+)</name>
        <dbReference type="ChEBI" id="CHEBI:18420"/>
        <label>1</label>
    </ligand>
</feature>
<dbReference type="GO" id="GO:0004427">
    <property type="term" value="F:inorganic diphosphate phosphatase activity"/>
    <property type="evidence" value="ECO:0007669"/>
    <property type="project" value="UniProtKB-UniRule"/>
</dbReference>
<gene>
    <name evidence="7" type="primary">ppa</name>
    <name evidence="8" type="ORF">DI53_0553</name>
</gene>
<feature type="binding site" evidence="7">
    <location>
        <position position="74"/>
    </location>
    <ligand>
        <name>Mg(2+)</name>
        <dbReference type="ChEBI" id="CHEBI:18420"/>
        <label>1</label>
    </ligand>
</feature>
<dbReference type="InterPro" id="IPR036649">
    <property type="entry name" value="Pyrophosphatase_sf"/>
</dbReference>
<keyword evidence="3 7" id="KW-0479">Metal-binding</keyword>
<keyword evidence="4 7" id="KW-0378">Hydrolase</keyword>
<dbReference type="Gene3D" id="3.90.80.10">
    <property type="entry name" value="Inorganic pyrophosphatase"/>
    <property type="match status" value="1"/>
</dbReference>
<protein>
    <recommendedName>
        <fullName evidence="7">Inorganic pyrophosphatase</fullName>
        <ecNumber evidence="7">3.6.1.1</ecNumber>
    </recommendedName>
    <alternativeName>
        <fullName evidence="7">Pyrophosphate phospho-hydrolase</fullName>
        <shortName evidence="7">PPase</shortName>
    </alternativeName>
</protein>
<evidence type="ECO:0000256" key="3">
    <source>
        <dbReference type="ARBA" id="ARBA00022723"/>
    </source>
</evidence>
<keyword evidence="9" id="KW-1185">Reference proteome</keyword>
<organism evidence="8 9">
    <name type="scientific">Sphingobacterium deserti</name>
    <dbReference type="NCBI Taxonomy" id="1229276"/>
    <lineage>
        <taxon>Bacteria</taxon>
        <taxon>Pseudomonadati</taxon>
        <taxon>Bacteroidota</taxon>
        <taxon>Sphingobacteriia</taxon>
        <taxon>Sphingobacteriales</taxon>
        <taxon>Sphingobacteriaceae</taxon>
        <taxon>Sphingobacterium</taxon>
    </lineage>
</organism>
<evidence type="ECO:0000256" key="1">
    <source>
        <dbReference type="ARBA" id="ARBA00001946"/>
    </source>
</evidence>
<feature type="binding site" evidence="7">
    <location>
        <position position="33"/>
    </location>
    <ligand>
        <name>substrate</name>
    </ligand>
</feature>
<accession>A0A0B8T3E6</accession>
<feature type="binding site" evidence="7">
    <location>
        <position position="59"/>
    </location>
    <ligand>
        <name>substrate</name>
    </ligand>
</feature>
<sequence length="180" mass="20097">MSKTHPWHQIAPGSDLPNSVNAIIEITNGSKGKYELDKDTGLLLLDRVLSSSVVYPANYGFIPQTYCDDKDPLDILVICSVDILPMTLVEAKVIGVMNMVDGGEQDDKIIAVAKNDPIYNYITDIEQLAPHVMKEIVQFFESYKALEKKSVQVEGLHGRARAQEILLESIELYNKEFGNK</sequence>
<dbReference type="Pfam" id="PF00719">
    <property type="entry name" value="Pyrophosphatase"/>
    <property type="match status" value="1"/>
</dbReference>
<evidence type="ECO:0000256" key="5">
    <source>
        <dbReference type="ARBA" id="ARBA00022842"/>
    </source>
</evidence>
<comment type="similarity">
    <text evidence="7">Belongs to the PPase family.</text>
</comment>
<reference evidence="9" key="1">
    <citation type="submission" date="2014-04" db="EMBL/GenBank/DDBJ databases">
        <title>Whole-Genome optical mapping and complete genome sequence of Sphingobacterium deserti sp. nov., a new spaces isolated from desert in the west of China.</title>
        <authorList>
            <person name="Teng C."/>
            <person name="Zhou Z."/>
            <person name="Li X."/>
            <person name="Chen M."/>
            <person name="Lin M."/>
            <person name="Wang L."/>
            <person name="Su S."/>
            <person name="Zhang C."/>
            <person name="Zhang W."/>
        </authorList>
    </citation>
    <scope>NUCLEOTIDE SEQUENCE [LARGE SCALE GENOMIC DNA]</scope>
    <source>
        <strain evidence="9">ACCC05744</strain>
    </source>
</reference>
<dbReference type="OrthoDB" id="5187599at2"/>
<comment type="caution">
    <text evidence="8">The sequence shown here is derived from an EMBL/GenBank/DDBJ whole genome shotgun (WGS) entry which is preliminary data.</text>
</comment>
<dbReference type="GO" id="GO:0005737">
    <property type="term" value="C:cytoplasm"/>
    <property type="evidence" value="ECO:0007669"/>
    <property type="project" value="UniProtKB-SubCell"/>
</dbReference>
<dbReference type="InterPro" id="IPR008162">
    <property type="entry name" value="Pyrophosphatase"/>
</dbReference>
<comment type="function">
    <text evidence="7">Catalyzes the hydrolysis of inorganic pyrophosphate (PPi) forming two phosphate ions.</text>
</comment>
<keyword evidence="5 7" id="KW-0460">Magnesium</keyword>
<dbReference type="PATRIC" id="fig|1229276.3.peg.577"/>
<reference evidence="8 9" key="2">
    <citation type="journal article" date="2015" name="PLoS ONE">
        <title>Whole-Genome Optical Mapping and Finished Genome Sequence of Sphingobacterium deserti sp. nov., a New Species Isolated from the Western Desert of China.</title>
        <authorList>
            <person name="Teng C."/>
            <person name="Zhou Z."/>
            <person name="Molnar I."/>
            <person name="Li X."/>
            <person name="Tang R."/>
            <person name="Chen M."/>
            <person name="Wang L."/>
            <person name="Su S."/>
            <person name="Zhang W."/>
            <person name="Lin M."/>
        </authorList>
    </citation>
    <scope>NUCLEOTIDE SEQUENCE [LARGE SCALE GENOMIC DNA]</scope>
    <source>
        <strain evidence="9">ACCC05744</strain>
    </source>
</reference>
<comment type="subcellular location">
    <subcellularLocation>
        <location evidence="7">Cytoplasm</location>
    </subcellularLocation>
</comment>
<evidence type="ECO:0000313" key="9">
    <source>
        <dbReference type="Proteomes" id="UP000031802"/>
    </source>
</evidence>
<feature type="binding site" evidence="7">
    <location>
        <position position="69"/>
    </location>
    <ligand>
        <name>Mg(2+)</name>
        <dbReference type="ChEBI" id="CHEBI:18420"/>
        <label>1</label>
    </ligand>
</feature>
<comment type="catalytic activity">
    <reaction evidence="6 7">
        <text>diphosphate + H2O = 2 phosphate + H(+)</text>
        <dbReference type="Rhea" id="RHEA:24576"/>
        <dbReference type="ChEBI" id="CHEBI:15377"/>
        <dbReference type="ChEBI" id="CHEBI:15378"/>
        <dbReference type="ChEBI" id="CHEBI:33019"/>
        <dbReference type="ChEBI" id="CHEBI:43474"/>
        <dbReference type="EC" id="3.6.1.1"/>
    </reaction>
</comment>
<dbReference type="RefSeq" id="WP_037495115.1">
    <property type="nucleotide sequence ID" value="NZ_JJMU01000009.1"/>
</dbReference>
<keyword evidence="2 7" id="KW-0963">Cytoplasm</keyword>
<dbReference type="Proteomes" id="UP000031802">
    <property type="component" value="Unassembled WGS sequence"/>
</dbReference>
<dbReference type="eggNOG" id="COG0221">
    <property type="taxonomic scope" value="Bacteria"/>
</dbReference>
<dbReference type="EMBL" id="JJMU01000009">
    <property type="protein sequence ID" value="KGE15631.1"/>
    <property type="molecule type" value="Genomic_DNA"/>
</dbReference>
<evidence type="ECO:0000256" key="6">
    <source>
        <dbReference type="ARBA" id="ARBA00047820"/>
    </source>
</evidence>
<dbReference type="PANTHER" id="PTHR10286">
    <property type="entry name" value="INORGANIC PYROPHOSPHATASE"/>
    <property type="match status" value="1"/>
</dbReference>
<evidence type="ECO:0000256" key="2">
    <source>
        <dbReference type="ARBA" id="ARBA00022490"/>
    </source>
</evidence>
<proteinExistence type="inferred from homology"/>
<name>A0A0B8T3E6_9SPHI</name>
<evidence type="ECO:0000256" key="7">
    <source>
        <dbReference type="HAMAP-Rule" id="MF_00209"/>
    </source>
</evidence>
<feature type="binding site" evidence="7">
    <location>
        <position position="47"/>
    </location>
    <ligand>
        <name>substrate</name>
    </ligand>
</feature>
<dbReference type="STRING" id="1229276.DI53_0553"/>
<dbReference type="GO" id="GO:0006796">
    <property type="term" value="P:phosphate-containing compound metabolic process"/>
    <property type="evidence" value="ECO:0007669"/>
    <property type="project" value="InterPro"/>
</dbReference>
<dbReference type="GO" id="GO:0000287">
    <property type="term" value="F:magnesium ion binding"/>
    <property type="evidence" value="ECO:0007669"/>
    <property type="project" value="UniProtKB-UniRule"/>
</dbReference>
<comment type="subunit">
    <text evidence="7">Homohexamer.</text>
</comment>
<dbReference type="HAMAP" id="MF_00209">
    <property type="entry name" value="Inorganic_PPase"/>
    <property type="match status" value="1"/>
</dbReference>
<dbReference type="CDD" id="cd00412">
    <property type="entry name" value="pyrophosphatase"/>
    <property type="match status" value="1"/>
</dbReference>
<evidence type="ECO:0000313" key="8">
    <source>
        <dbReference type="EMBL" id="KGE15631.1"/>
    </source>
</evidence>